<dbReference type="PANTHER" id="PTHR17630:SF44">
    <property type="entry name" value="PROTEIN AIM2"/>
    <property type="match status" value="1"/>
</dbReference>
<sequence length="250" mass="28326">MSAVLAGPPTECCLRTVHHTGDAKGTVEEYAGVKTYVARPPSGDASKVILYFADLFGPMYINAQLTMDYWASNGYTVLGIDYFEGESVLHHLGKPGFDWREWMPPHQKRAPELLRPWIEDVRKRHEGSKFFCVGNCFGAPYVMEALAEDWMTAGAFAHPSFLNEAHFENIKRPLLMLCSEEDFSFTPENRRKAIDVLVEHKKDYTMLLFGGVAHGFATRADPSVPKQRWAKEQAARTVLDWFNHHAECSL</sequence>
<dbReference type="Gene3D" id="3.40.50.1820">
    <property type="entry name" value="alpha/beta hydrolase"/>
    <property type="match status" value="1"/>
</dbReference>
<comment type="caution">
    <text evidence="2">The sequence shown here is derived from an EMBL/GenBank/DDBJ whole genome shotgun (WGS) entry which is preliminary data.</text>
</comment>
<reference evidence="2 3" key="1">
    <citation type="journal article" date="2015" name="Sci. Rep.">
        <title>Chromosome-level genome map provides insights into diverse defense mechanisms in the medicinal fungus Ganoderma sinense.</title>
        <authorList>
            <person name="Zhu Y."/>
            <person name="Xu J."/>
            <person name="Sun C."/>
            <person name="Zhou S."/>
            <person name="Xu H."/>
            <person name="Nelson D.R."/>
            <person name="Qian J."/>
            <person name="Song J."/>
            <person name="Luo H."/>
            <person name="Xiang L."/>
            <person name="Li Y."/>
            <person name="Xu Z."/>
            <person name="Ji A."/>
            <person name="Wang L."/>
            <person name="Lu S."/>
            <person name="Hayward A."/>
            <person name="Sun W."/>
            <person name="Li X."/>
            <person name="Schwartz D.C."/>
            <person name="Wang Y."/>
            <person name="Chen S."/>
        </authorList>
    </citation>
    <scope>NUCLEOTIDE SEQUENCE [LARGE SCALE GENOMIC DNA]</scope>
    <source>
        <strain evidence="2 3">ZZ0214-1</strain>
    </source>
</reference>
<dbReference type="Pfam" id="PF01738">
    <property type="entry name" value="DLH"/>
    <property type="match status" value="1"/>
</dbReference>
<dbReference type="InterPro" id="IPR029058">
    <property type="entry name" value="AB_hydrolase_fold"/>
</dbReference>
<evidence type="ECO:0000313" key="3">
    <source>
        <dbReference type="Proteomes" id="UP000230002"/>
    </source>
</evidence>
<dbReference type="GO" id="GO:0016787">
    <property type="term" value="F:hydrolase activity"/>
    <property type="evidence" value="ECO:0007669"/>
    <property type="project" value="InterPro"/>
</dbReference>
<name>A0A2G8SBL9_9APHY</name>
<evidence type="ECO:0000259" key="1">
    <source>
        <dbReference type="Pfam" id="PF01738"/>
    </source>
</evidence>
<dbReference type="EMBL" id="AYKW01000012">
    <property type="protein sequence ID" value="PIL31133.1"/>
    <property type="molecule type" value="Genomic_DNA"/>
</dbReference>
<evidence type="ECO:0000313" key="2">
    <source>
        <dbReference type="EMBL" id="PIL31133.1"/>
    </source>
</evidence>
<dbReference type="InterPro" id="IPR002925">
    <property type="entry name" value="Dienelactn_hydro"/>
</dbReference>
<accession>A0A2G8SBL9</accession>
<dbReference type="AlphaFoldDB" id="A0A2G8SBL9"/>
<dbReference type="PANTHER" id="PTHR17630">
    <property type="entry name" value="DIENELACTONE HYDROLASE"/>
    <property type="match status" value="1"/>
</dbReference>
<proteinExistence type="predicted"/>
<protein>
    <recommendedName>
        <fullName evidence="1">Dienelactone hydrolase domain-containing protein</fullName>
    </recommendedName>
</protein>
<dbReference type="OrthoDB" id="1393670at2759"/>
<keyword evidence="3" id="KW-1185">Reference proteome</keyword>
<feature type="domain" description="Dienelactone hydrolase" evidence="1">
    <location>
        <begin position="34"/>
        <end position="245"/>
    </location>
</feature>
<dbReference type="SUPFAM" id="SSF53474">
    <property type="entry name" value="alpha/beta-Hydrolases"/>
    <property type="match status" value="1"/>
</dbReference>
<dbReference type="STRING" id="1077348.A0A2G8SBL9"/>
<organism evidence="2 3">
    <name type="scientific">Ganoderma sinense ZZ0214-1</name>
    <dbReference type="NCBI Taxonomy" id="1077348"/>
    <lineage>
        <taxon>Eukaryota</taxon>
        <taxon>Fungi</taxon>
        <taxon>Dikarya</taxon>
        <taxon>Basidiomycota</taxon>
        <taxon>Agaricomycotina</taxon>
        <taxon>Agaricomycetes</taxon>
        <taxon>Polyporales</taxon>
        <taxon>Polyporaceae</taxon>
        <taxon>Ganoderma</taxon>
    </lineage>
</organism>
<gene>
    <name evidence="2" type="ORF">GSI_05829</name>
</gene>
<dbReference type="Proteomes" id="UP000230002">
    <property type="component" value="Unassembled WGS sequence"/>
</dbReference>